<reference evidence="2 3" key="1">
    <citation type="submission" date="2023-03" db="EMBL/GenBank/DDBJ databases">
        <title>High-quality genome of Scylla paramamosain provides insights in environmental adaptation.</title>
        <authorList>
            <person name="Zhang L."/>
        </authorList>
    </citation>
    <scope>NUCLEOTIDE SEQUENCE [LARGE SCALE GENOMIC DNA]</scope>
    <source>
        <strain evidence="2">LZ_2023a</strain>
        <tissue evidence="2">Muscle</tissue>
    </source>
</reference>
<organism evidence="2 3">
    <name type="scientific">Scylla paramamosain</name>
    <name type="common">Mud crab</name>
    <dbReference type="NCBI Taxonomy" id="85552"/>
    <lineage>
        <taxon>Eukaryota</taxon>
        <taxon>Metazoa</taxon>
        <taxon>Ecdysozoa</taxon>
        <taxon>Arthropoda</taxon>
        <taxon>Crustacea</taxon>
        <taxon>Multicrustacea</taxon>
        <taxon>Malacostraca</taxon>
        <taxon>Eumalacostraca</taxon>
        <taxon>Eucarida</taxon>
        <taxon>Decapoda</taxon>
        <taxon>Pleocyemata</taxon>
        <taxon>Brachyura</taxon>
        <taxon>Eubrachyura</taxon>
        <taxon>Portunoidea</taxon>
        <taxon>Portunidae</taxon>
        <taxon>Portuninae</taxon>
        <taxon>Scylla</taxon>
    </lineage>
</organism>
<gene>
    <name evidence="2" type="ORF">O3P69_018653</name>
</gene>
<comment type="caution">
    <text evidence="2">The sequence shown here is derived from an EMBL/GenBank/DDBJ whole genome shotgun (WGS) entry which is preliminary data.</text>
</comment>
<dbReference type="EMBL" id="JARAKH010001466">
    <property type="protein sequence ID" value="KAK8372940.1"/>
    <property type="molecule type" value="Genomic_DNA"/>
</dbReference>
<feature type="region of interest" description="Disordered" evidence="1">
    <location>
        <begin position="231"/>
        <end position="309"/>
    </location>
</feature>
<feature type="compositionally biased region" description="Basic residues" evidence="1">
    <location>
        <begin position="395"/>
        <end position="407"/>
    </location>
</feature>
<dbReference type="Proteomes" id="UP001487740">
    <property type="component" value="Unassembled WGS sequence"/>
</dbReference>
<feature type="compositionally biased region" description="Polar residues" evidence="1">
    <location>
        <begin position="247"/>
        <end position="256"/>
    </location>
</feature>
<sequence>MPWANDLATRRRLLHILAPEVKITRLIPARDAIIVITGSMQDADLIFSSGKHEKLTEDGFSALMPPTLRAQRSVVCTRLDDLVYEHDANEILDEVEKEQSWAKVQEVYKFPRTKNVKITFKTSDMAKKATETGLLMFCMSIPPSQVHQEEYIELITCNRCYAVEDHVTRLCNKPQGYSMCSNCAKEGHQHWECRTQERRCINCNEAHHATAMKCMVRKQALREKQNSLRQKRIQGATTTYAQATTTNGIPDSTGQHMTGLIEVSSNKNRQSQPKELARKNTLQVQEDSDGDSTSPAGSDSEDDHSDEEVNGLEVVIVKKNTDMWPRTRTFPHMERGVREGRYKIRHNLSASDYDLVIDRLRKMDRPVDHLLTSVRDAVFDTMPSGPFTSSEPSLKKRRGRKKKTQTA</sequence>
<protein>
    <recommendedName>
        <fullName evidence="4">Gag-like protein</fullName>
    </recommendedName>
</protein>
<accession>A0AAW0SC94</accession>
<proteinExistence type="predicted"/>
<feature type="compositionally biased region" description="Low complexity" evidence="1">
    <location>
        <begin position="236"/>
        <end position="246"/>
    </location>
</feature>
<feature type="compositionally biased region" description="Acidic residues" evidence="1">
    <location>
        <begin position="299"/>
        <end position="309"/>
    </location>
</feature>
<feature type="compositionally biased region" description="Polar residues" evidence="1">
    <location>
        <begin position="280"/>
        <end position="297"/>
    </location>
</feature>
<dbReference type="AlphaFoldDB" id="A0AAW0SC94"/>
<feature type="compositionally biased region" description="Polar residues" evidence="1">
    <location>
        <begin position="263"/>
        <end position="273"/>
    </location>
</feature>
<name>A0AAW0SC94_SCYPA</name>
<keyword evidence="3" id="KW-1185">Reference proteome</keyword>
<evidence type="ECO:0000256" key="1">
    <source>
        <dbReference type="SAM" id="MobiDB-lite"/>
    </source>
</evidence>
<evidence type="ECO:0000313" key="2">
    <source>
        <dbReference type="EMBL" id="KAK8372940.1"/>
    </source>
</evidence>
<evidence type="ECO:0008006" key="4">
    <source>
        <dbReference type="Google" id="ProtNLM"/>
    </source>
</evidence>
<evidence type="ECO:0000313" key="3">
    <source>
        <dbReference type="Proteomes" id="UP001487740"/>
    </source>
</evidence>
<feature type="region of interest" description="Disordered" evidence="1">
    <location>
        <begin position="381"/>
        <end position="407"/>
    </location>
</feature>